<dbReference type="CDD" id="cd00311">
    <property type="entry name" value="TIM"/>
    <property type="match status" value="1"/>
</dbReference>
<dbReference type="KEGG" id="apb:SAR116_0198"/>
<protein>
    <recommendedName>
        <fullName evidence="8 9">Triosephosphate isomerase</fullName>
        <shortName evidence="8">TIM</shortName>
        <shortName evidence="8">TPI</shortName>
        <ecNumber evidence="8 9">5.3.1.1</ecNumber>
    </recommendedName>
    <alternativeName>
        <fullName evidence="8">Triose-phosphate isomerase</fullName>
    </alternativeName>
</protein>
<organism evidence="10 11">
    <name type="scientific">Puniceispirillum marinum (strain IMCC1322)</name>
    <dbReference type="NCBI Taxonomy" id="488538"/>
    <lineage>
        <taxon>Bacteria</taxon>
        <taxon>Pseudomonadati</taxon>
        <taxon>Pseudomonadota</taxon>
        <taxon>Alphaproteobacteria</taxon>
        <taxon>Candidatus Puniceispirillales</taxon>
        <taxon>Candidatus Puniceispirillaceae</taxon>
        <taxon>Candidatus Puniceispirillum</taxon>
    </lineage>
</organism>
<dbReference type="AlphaFoldDB" id="D5BPF9"/>
<comment type="subcellular location">
    <subcellularLocation>
        <location evidence="8 9">Cytoplasm</location>
    </subcellularLocation>
</comment>
<dbReference type="Gene3D" id="3.20.20.70">
    <property type="entry name" value="Aldolase class I"/>
    <property type="match status" value="1"/>
</dbReference>
<dbReference type="NCBIfam" id="TIGR00419">
    <property type="entry name" value="tim"/>
    <property type="match status" value="1"/>
</dbReference>
<comment type="function">
    <text evidence="8">Involved in the gluconeogenesis. Catalyzes stereospecifically the conversion of dihydroxyacetone phosphate (DHAP) to D-glyceraldehyde-3-phosphate (G3P).</text>
</comment>
<dbReference type="GO" id="GO:0006096">
    <property type="term" value="P:glycolytic process"/>
    <property type="evidence" value="ECO:0007669"/>
    <property type="project" value="UniProtKB-UniRule"/>
</dbReference>
<dbReference type="PROSITE" id="PS00171">
    <property type="entry name" value="TIM_1"/>
    <property type="match status" value="1"/>
</dbReference>
<comment type="catalytic activity">
    <reaction evidence="1">
        <text>L-erythrulose 1-phosphate = D-erythrulose 4-phosphate</text>
        <dbReference type="Rhea" id="RHEA:49588"/>
        <dbReference type="ChEBI" id="CHEBI:58002"/>
        <dbReference type="ChEBI" id="CHEBI:90796"/>
        <dbReference type="EC" id="5.3.1.33"/>
    </reaction>
</comment>
<evidence type="ECO:0000256" key="2">
    <source>
        <dbReference type="ARBA" id="ARBA00004939"/>
    </source>
</evidence>
<evidence type="ECO:0000256" key="8">
    <source>
        <dbReference type="HAMAP-Rule" id="MF_00147"/>
    </source>
</evidence>
<dbReference type="GO" id="GO:0005829">
    <property type="term" value="C:cytosol"/>
    <property type="evidence" value="ECO:0007669"/>
    <property type="project" value="TreeGrafter"/>
</dbReference>
<evidence type="ECO:0000256" key="6">
    <source>
        <dbReference type="ARBA" id="ARBA00023152"/>
    </source>
</evidence>
<keyword evidence="5 8" id="KW-0963">Cytoplasm</keyword>
<dbReference type="InterPro" id="IPR013785">
    <property type="entry name" value="Aldolase_TIM"/>
</dbReference>
<feature type="binding site" evidence="8">
    <location>
        <begin position="227"/>
        <end position="228"/>
    </location>
    <ligand>
        <name>substrate</name>
    </ligand>
</feature>
<dbReference type="HAMAP" id="MF_00147_B">
    <property type="entry name" value="TIM_B"/>
    <property type="match status" value="1"/>
</dbReference>
<dbReference type="RefSeq" id="WP_013045071.1">
    <property type="nucleotide sequence ID" value="NC_014010.1"/>
</dbReference>
<feature type="active site" description="Proton acceptor" evidence="8">
    <location>
        <position position="160"/>
    </location>
</feature>
<dbReference type="eggNOG" id="COG0149">
    <property type="taxonomic scope" value="Bacteria"/>
</dbReference>
<name>D5BPF9_PUNMI</name>
<dbReference type="GO" id="GO:0006094">
    <property type="term" value="P:gluconeogenesis"/>
    <property type="evidence" value="ECO:0007669"/>
    <property type="project" value="UniProtKB-UniRule"/>
</dbReference>
<sequence>MIIAANWKMNPDLETAGMLASRLAGISFGNVKRVLFAPHPYIIPMSIRLAQSDITLGGQDCHTAESGAHTGDVSALMLRDSGATMVLVGHSERRSDHGEDDALIMAKANAALAHNLDVMICVGETRNDREAGNAESVVLAQLQGSIPKAMDPARLIVAYEPVWAIGTGLVPSSEDIAAMHENISSWLSSAFPNRGDTHIPVLYGGSVKPGNAAEILSLPAVDGALVGGASLDADGFEAICAAASNVA</sequence>
<dbReference type="Proteomes" id="UP000007460">
    <property type="component" value="Chromosome"/>
</dbReference>
<accession>D5BPF9</accession>
<evidence type="ECO:0000256" key="4">
    <source>
        <dbReference type="ARBA" id="ARBA00022432"/>
    </source>
</evidence>
<dbReference type="GO" id="GO:0019563">
    <property type="term" value="P:glycerol catabolic process"/>
    <property type="evidence" value="ECO:0007669"/>
    <property type="project" value="TreeGrafter"/>
</dbReference>
<feature type="binding site" evidence="8">
    <location>
        <position position="166"/>
    </location>
    <ligand>
        <name>substrate</name>
    </ligand>
</feature>
<dbReference type="InterPro" id="IPR022896">
    <property type="entry name" value="TrioseP_Isoase_bac/euk"/>
</dbReference>
<dbReference type="UniPathway" id="UPA00109">
    <property type="reaction ID" value="UER00189"/>
</dbReference>
<evidence type="ECO:0000256" key="3">
    <source>
        <dbReference type="ARBA" id="ARBA00007422"/>
    </source>
</evidence>
<feature type="binding site" evidence="8">
    <location>
        <begin position="6"/>
        <end position="8"/>
    </location>
    <ligand>
        <name>substrate</name>
    </ligand>
</feature>
<dbReference type="EMBL" id="CP001751">
    <property type="protein sequence ID" value="ADE38441.1"/>
    <property type="molecule type" value="Genomic_DNA"/>
</dbReference>
<dbReference type="Pfam" id="PF00121">
    <property type="entry name" value="TIM"/>
    <property type="match status" value="1"/>
</dbReference>
<dbReference type="GO" id="GO:0004807">
    <property type="term" value="F:triose-phosphate isomerase activity"/>
    <property type="evidence" value="ECO:0007669"/>
    <property type="project" value="UniProtKB-UniRule"/>
</dbReference>
<comment type="pathway">
    <text evidence="2">Carbohydrate metabolism; erythritol degradation.</text>
</comment>
<keyword evidence="7 8" id="KW-0413">Isomerase</keyword>
<dbReference type="HOGENOM" id="CLU_024251_2_1_5"/>
<comment type="catalytic activity">
    <reaction evidence="8 9">
        <text>D-glyceraldehyde 3-phosphate = dihydroxyacetone phosphate</text>
        <dbReference type="Rhea" id="RHEA:18585"/>
        <dbReference type="ChEBI" id="CHEBI:57642"/>
        <dbReference type="ChEBI" id="CHEBI:59776"/>
        <dbReference type="EC" id="5.3.1.1"/>
    </reaction>
</comment>
<keyword evidence="4 8" id="KW-0312">Gluconeogenesis</keyword>
<dbReference type="PROSITE" id="PS51440">
    <property type="entry name" value="TIM_2"/>
    <property type="match status" value="1"/>
</dbReference>
<dbReference type="UniPathway" id="UPA00138"/>
<dbReference type="STRING" id="488538.SAR116_0198"/>
<gene>
    <name evidence="8" type="primary">tpiA</name>
    <name evidence="10" type="ordered locus">SAR116_0198</name>
</gene>
<proteinExistence type="inferred from homology"/>
<evidence type="ECO:0000256" key="1">
    <source>
        <dbReference type="ARBA" id="ARBA00000148"/>
    </source>
</evidence>
<dbReference type="GO" id="GO:0046166">
    <property type="term" value="P:glyceraldehyde-3-phosphate biosynthetic process"/>
    <property type="evidence" value="ECO:0007669"/>
    <property type="project" value="TreeGrafter"/>
</dbReference>
<dbReference type="InterPro" id="IPR000652">
    <property type="entry name" value="Triosephosphate_isomerase"/>
</dbReference>
<dbReference type="EC" id="5.3.1.1" evidence="8 9"/>
<evidence type="ECO:0000313" key="11">
    <source>
        <dbReference type="Proteomes" id="UP000007460"/>
    </source>
</evidence>
<evidence type="ECO:0000256" key="9">
    <source>
        <dbReference type="RuleBase" id="RU363013"/>
    </source>
</evidence>
<comment type="pathway">
    <text evidence="8 9">Carbohydrate biosynthesis; gluconeogenesis.</text>
</comment>
<dbReference type="PANTHER" id="PTHR21139">
    <property type="entry name" value="TRIOSEPHOSPHATE ISOMERASE"/>
    <property type="match status" value="1"/>
</dbReference>
<feature type="active site" description="Electrophile" evidence="8">
    <location>
        <position position="90"/>
    </location>
</feature>
<comment type="pathway">
    <text evidence="8 9">Carbohydrate degradation; glycolysis; D-glyceraldehyde 3-phosphate from glycerone phosphate: step 1/1.</text>
</comment>
<keyword evidence="6 8" id="KW-0324">Glycolysis</keyword>
<dbReference type="InterPro" id="IPR035990">
    <property type="entry name" value="TIM_sf"/>
</dbReference>
<dbReference type="UniPathway" id="UPA01066"/>
<dbReference type="PANTHER" id="PTHR21139:SF42">
    <property type="entry name" value="TRIOSEPHOSPHATE ISOMERASE"/>
    <property type="match status" value="1"/>
</dbReference>
<dbReference type="SUPFAM" id="SSF51351">
    <property type="entry name" value="Triosephosphate isomerase (TIM)"/>
    <property type="match status" value="1"/>
</dbReference>
<comment type="similarity">
    <text evidence="3 8 9">Belongs to the triosephosphate isomerase family.</text>
</comment>
<dbReference type="OrthoDB" id="9809429at2"/>
<evidence type="ECO:0000313" key="10">
    <source>
        <dbReference type="EMBL" id="ADE38441.1"/>
    </source>
</evidence>
<dbReference type="InterPro" id="IPR020861">
    <property type="entry name" value="Triosephosphate_isomerase_AS"/>
</dbReference>
<keyword evidence="11" id="KW-1185">Reference proteome</keyword>
<reference evidence="10 11" key="1">
    <citation type="journal article" date="2010" name="J. Bacteriol.">
        <title>Complete genome sequence of "Candidatus Puniceispirillum marinum" IMCC1322, a representative of the SAR116 clade in the Alphaproteobacteria.</title>
        <authorList>
            <person name="Oh H.M."/>
            <person name="Kwon K.K."/>
            <person name="Kang I."/>
            <person name="Kang S.G."/>
            <person name="Lee J.H."/>
            <person name="Kim S.J."/>
            <person name="Cho J.C."/>
        </authorList>
    </citation>
    <scope>NUCLEOTIDE SEQUENCE [LARGE SCALE GENOMIC DNA]</scope>
    <source>
        <strain evidence="10 11">IMCC1322</strain>
    </source>
</reference>
<evidence type="ECO:0000256" key="5">
    <source>
        <dbReference type="ARBA" id="ARBA00022490"/>
    </source>
</evidence>
<evidence type="ECO:0000256" key="7">
    <source>
        <dbReference type="ARBA" id="ARBA00023235"/>
    </source>
</evidence>
<comment type="subunit">
    <text evidence="8 9">Homodimer.</text>
</comment>
<feature type="binding site" evidence="8">
    <location>
        <position position="206"/>
    </location>
    <ligand>
        <name>substrate</name>
    </ligand>
</feature>